<protein>
    <submittedName>
        <fullName evidence="3">Class I adenylate-forming enzyme family protein</fullName>
    </submittedName>
</protein>
<dbReference type="RefSeq" id="WP_352887117.1">
    <property type="nucleotide sequence ID" value="NZ_JBEPIJ010000002.1"/>
</dbReference>
<dbReference type="InterPro" id="IPR045851">
    <property type="entry name" value="AMP-bd_C_sf"/>
</dbReference>
<evidence type="ECO:0000313" key="3">
    <source>
        <dbReference type="EMBL" id="MES0872868.1"/>
    </source>
</evidence>
<dbReference type="InterPro" id="IPR000873">
    <property type="entry name" value="AMP-dep_synth/lig_dom"/>
</dbReference>
<dbReference type="PANTHER" id="PTHR43201:SF32">
    <property type="entry name" value="2-SUCCINYLBENZOATE--COA LIGASE, CHLOROPLASTIC_PEROXISOMAL"/>
    <property type="match status" value="1"/>
</dbReference>
<dbReference type="PANTHER" id="PTHR43201">
    <property type="entry name" value="ACYL-COA SYNTHETASE"/>
    <property type="match status" value="1"/>
</dbReference>
<dbReference type="Gene3D" id="3.40.50.12780">
    <property type="entry name" value="N-terminal domain of ligase-like"/>
    <property type="match status" value="1"/>
</dbReference>
<keyword evidence="4" id="KW-1185">Reference proteome</keyword>
<evidence type="ECO:0000313" key="4">
    <source>
        <dbReference type="Proteomes" id="UP001465331"/>
    </source>
</evidence>
<dbReference type="EMBL" id="JBEPIJ010000002">
    <property type="protein sequence ID" value="MES0872868.1"/>
    <property type="molecule type" value="Genomic_DNA"/>
</dbReference>
<gene>
    <name evidence="3" type="ORF">ABSH63_02400</name>
</gene>
<evidence type="ECO:0000259" key="2">
    <source>
        <dbReference type="Pfam" id="PF13193"/>
    </source>
</evidence>
<proteinExistence type="predicted"/>
<dbReference type="InterPro" id="IPR025110">
    <property type="entry name" value="AMP-bd_C"/>
</dbReference>
<accession>A0ABV2A6P9</accession>
<dbReference type="Gene3D" id="3.30.300.30">
    <property type="match status" value="1"/>
</dbReference>
<reference evidence="3 4" key="1">
    <citation type="submission" date="2024-06" db="EMBL/GenBank/DDBJ databases">
        <authorList>
            <person name="Li Z."/>
            <person name="Jiang Y."/>
        </authorList>
    </citation>
    <scope>NUCLEOTIDE SEQUENCE [LARGE SCALE GENOMIC DNA]</scope>
    <source>
        <strain evidence="3 4">HSW-8</strain>
    </source>
</reference>
<name>A0ABV2A6P9_9GAMM</name>
<feature type="domain" description="AMP-dependent synthetase/ligase" evidence="1">
    <location>
        <begin position="9"/>
        <end position="362"/>
    </location>
</feature>
<dbReference type="Proteomes" id="UP001465331">
    <property type="component" value="Unassembled WGS sequence"/>
</dbReference>
<dbReference type="SUPFAM" id="SSF56801">
    <property type="entry name" value="Acetyl-CoA synthetase-like"/>
    <property type="match status" value="1"/>
</dbReference>
<organism evidence="3 4">
    <name type="scientific">Sinimarinibacterium thermocellulolyticum</name>
    <dbReference type="NCBI Taxonomy" id="3170016"/>
    <lineage>
        <taxon>Bacteria</taxon>
        <taxon>Pseudomonadati</taxon>
        <taxon>Pseudomonadota</taxon>
        <taxon>Gammaproteobacteria</taxon>
        <taxon>Nevskiales</taxon>
        <taxon>Nevskiaceae</taxon>
        <taxon>Sinimarinibacterium</taxon>
    </lineage>
</organism>
<evidence type="ECO:0000259" key="1">
    <source>
        <dbReference type="Pfam" id="PF00501"/>
    </source>
</evidence>
<sequence>MNISTILDMAAEAHGERIGVVHGDMRMDYAAVRERAQAAARAIEASGARYLAMLDVSSPAVPIAIFGAAYAGVPYVPLNYRLTKPEINELLARVAPAYVVVGEAYRGSIEPRDDLRLVSRAEFLALPPAADAPLQPDEDPRAIAVQLFTSGTTGKPKAAILRHENLMSYIMGTVEFASADATDAIVVTVPPYHIAGISAVLSSTWACRRIVLLENFEPRAWLDAMRSESVSNAFLVPTMLQRVVEYLDALGESPKLPALRALAYGGGKMPLSTITRAMALFPDVDFTNAYGLTETSSTIAVLGPEDHRAAAVSDDPKIRRRLGSVGKPAAVEIQIRDESGKVLGAEEAGLVFVRGPQVSGEYESLGSQLDADGWFCTRDRGYLDADGYLYLDGRADDVIVRGGENISPGEIEDVLLTHPAVADCACVAIPDEQWGEAVAAAVVLKPDARVEPAELQDLVKARLRSSRVPQTIVFKDSLPYNETGKVLRRVIRQEFAQCSR</sequence>
<dbReference type="Pfam" id="PF13193">
    <property type="entry name" value="AMP-binding_C"/>
    <property type="match status" value="1"/>
</dbReference>
<feature type="domain" description="AMP-binding enzyme C-terminal" evidence="2">
    <location>
        <begin position="410"/>
        <end position="485"/>
    </location>
</feature>
<comment type="caution">
    <text evidence="3">The sequence shown here is derived from an EMBL/GenBank/DDBJ whole genome shotgun (WGS) entry which is preliminary data.</text>
</comment>
<dbReference type="Pfam" id="PF00501">
    <property type="entry name" value="AMP-binding"/>
    <property type="match status" value="1"/>
</dbReference>
<dbReference type="InterPro" id="IPR042099">
    <property type="entry name" value="ANL_N_sf"/>
</dbReference>